<dbReference type="InterPro" id="IPR012334">
    <property type="entry name" value="Pectin_lyas_fold"/>
</dbReference>
<keyword evidence="2" id="KW-1185">Reference proteome</keyword>
<accession>A0A485CRX5</accession>
<reference evidence="1 2" key="1">
    <citation type="submission" date="2019-03" db="EMBL/GenBank/DDBJ databases">
        <authorList>
            <consortium name="Pathogen Informatics"/>
        </authorList>
    </citation>
    <scope>NUCLEOTIDE SEQUENCE [LARGE SCALE GENOMIC DNA]</scope>
    <source>
        <strain evidence="1 2">NCTC12993</strain>
    </source>
</reference>
<organism evidence="1 2">
    <name type="scientific">Kluyvera cryocrescens</name>
    <name type="common">Kluyvera citrophila</name>
    <dbReference type="NCBI Taxonomy" id="580"/>
    <lineage>
        <taxon>Bacteria</taxon>
        <taxon>Pseudomonadati</taxon>
        <taxon>Pseudomonadota</taxon>
        <taxon>Gammaproteobacteria</taxon>
        <taxon>Enterobacterales</taxon>
        <taxon>Enterobacteriaceae</taxon>
        <taxon>Kluyvera</taxon>
    </lineage>
</organism>
<proteinExistence type="predicted"/>
<sequence>MWQVLGGMYANKIKLVGTETGVGVRNAGNIGAQAGDFTLSADGKLQNTGVITAQNVNVASQQSIENRGSVLAQQSLTAGCQRGHQ</sequence>
<dbReference type="EMBL" id="CAADJD010000028">
    <property type="protein sequence ID" value="VFS87536.1"/>
    <property type="molecule type" value="Genomic_DNA"/>
</dbReference>
<evidence type="ECO:0000313" key="1">
    <source>
        <dbReference type="EMBL" id="VFS87536.1"/>
    </source>
</evidence>
<dbReference type="InterPro" id="IPR011050">
    <property type="entry name" value="Pectin_lyase_fold/virulence"/>
</dbReference>
<dbReference type="SUPFAM" id="SSF51126">
    <property type="entry name" value="Pectin lyase-like"/>
    <property type="match status" value="1"/>
</dbReference>
<evidence type="ECO:0000313" key="2">
    <source>
        <dbReference type="Proteomes" id="UP000401081"/>
    </source>
</evidence>
<dbReference type="Proteomes" id="UP000401081">
    <property type="component" value="Unassembled WGS sequence"/>
</dbReference>
<dbReference type="AlphaFoldDB" id="A0A485CRX5"/>
<name>A0A485CRX5_KLUCR</name>
<protein>
    <submittedName>
        <fullName evidence="1">Uncharacterized conserved protein</fullName>
    </submittedName>
</protein>
<gene>
    <name evidence="1" type="ORF">NCTC12993_06945</name>
</gene>
<dbReference type="Gene3D" id="2.160.20.10">
    <property type="entry name" value="Single-stranded right-handed beta-helix, Pectin lyase-like"/>
    <property type="match status" value="1"/>
</dbReference>